<dbReference type="GO" id="GO:0006979">
    <property type="term" value="P:response to oxidative stress"/>
    <property type="evidence" value="ECO:0007669"/>
    <property type="project" value="InterPro"/>
</dbReference>
<evidence type="ECO:0000256" key="5">
    <source>
        <dbReference type="SAM" id="MobiDB-lite"/>
    </source>
</evidence>
<dbReference type="Pfam" id="PF24517">
    <property type="entry name" value="CBM96"/>
    <property type="match status" value="1"/>
</dbReference>
<dbReference type="Pfam" id="PF03098">
    <property type="entry name" value="An_peroxidase"/>
    <property type="match status" value="1"/>
</dbReference>
<dbReference type="SUPFAM" id="SSF48113">
    <property type="entry name" value="Heme-dependent peroxidases"/>
    <property type="match status" value="1"/>
</dbReference>
<proteinExistence type="predicted"/>
<dbReference type="InterPro" id="IPR055372">
    <property type="entry name" value="CBM96"/>
</dbReference>
<dbReference type="PROSITE" id="PS50292">
    <property type="entry name" value="PEROXIDASE_3"/>
    <property type="match status" value="1"/>
</dbReference>
<dbReference type="FunFam" id="1.10.640.10:FF:000003">
    <property type="entry name" value="chorion peroxidase"/>
    <property type="match status" value="1"/>
</dbReference>
<keyword evidence="9" id="KW-1185">Reference proteome</keyword>
<evidence type="ECO:0000313" key="9">
    <source>
        <dbReference type="Proteomes" id="UP001152795"/>
    </source>
</evidence>
<dbReference type="EMBL" id="CACRXK020003512">
    <property type="protein sequence ID" value="CAB3999090.1"/>
    <property type="molecule type" value="Genomic_DNA"/>
</dbReference>
<dbReference type="InterPro" id="IPR010255">
    <property type="entry name" value="Haem_peroxidase_sf"/>
</dbReference>
<evidence type="ECO:0000256" key="3">
    <source>
        <dbReference type="ARBA" id="ARBA00022729"/>
    </source>
</evidence>
<dbReference type="Proteomes" id="UP001152795">
    <property type="component" value="Unassembled WGS sequence"/>
</dbReference>
<dbReference type="Gene3D" id="1.10.640.10">
    <property type="entry name" value="Haem peroxidase domain superfamily, animal type"/>
    <property type="match status" value="1"/>
</dbReference>
<dbReference type="Gene3D" id="2.60.40.60">
    <property type="entry name" value="Cadherins"/>
    <property type="match status" value="1"/>
</dbReference>
<organism evidence="8 9">
    <name type="scientific">Paramuricea clavata</name>
    <name type="common">Red gorgonian</name>
    <name type="synonym">Violescent sea-whip</name>
    <dbReference type="NCBI Taxonomy" id="317549"/>
    <lineage>
        <taxon>Eukaryota</taxon>
        <taxon>Metazoa</taxon>
        <taxon>Cnidaria</taxon>
        <taxon>Anthozoa</taxon>
        <taxon>Octocorallia</taxon>
        <taxon>Malacalcyonacea</taxon>
        <taxon>Plexauridae</taxon>
        <taxon>Paramuricea</taxon>
    </lineage>
</organism>
<keyword evidence="4" id="KW-0325">Glycoprotein</keyword>
<dbReference type="InterPro" id="IPR037120">
    <property type="entry name" value="Haem_peroxidase_sf_animal"/>
</dbReference>
<keyword evidence="2" id="KW-0964">Secreted</keyword>
<evidence type="ECO:0000259" key="7">
    <source>
        <dbReference type="Pfam" id="PF24517"/>
    </source>
</evidence>
<feature type="domain" description="WxxW" evidence="6">
    <location>
        <begin position="1076"/>
        <end position="1153"/>
    </location>
</feature>
<dbReference type="CDD" id="cd09823">
    <property type="entry name" value="peroxinectin_like"/>
    <property type="match status" value="1"/>
</dbReference>
<dbReference type="PANTHER" id="PTHR11475">
    <property type="entry name" value="OXIDASE/PEROXIDASE"/>
    <property type="match status" value="1"/>
</dbReference>
<keyword evidence="3" id="KW-0732">Signal</keyword>
<dbReference type="InterPro" id="IPR025155">
    <property type="entry name" value="WxxW_domain"/>
</dbReference>
<dbReference type="OrthoDB" id="823504at2759"/>
<dbReference type="GO" id="GO:0004601">
    <property type="term" value="F:peroxidase activity"/>
    <property type="evidence" value="ECO:0007669"/>
    <property type="project" value="InterPro"/>
</dbReference>
<dbReference type="InterPro" id="IPR019791">
    <property type="entry name" value="Haem_peroxidase_animal"/>
</dbReference>
<gene>
    <name evidence="8" type="ORF">PACLA_8A088137</name>
</gene>
<reference evidence="8" key="1">
    <citation type="submission" date="2020-04" db="EMBL/GenBank/DDBJ databases">
        <authorList>
            <person name="Alioto T."/>
            <person name="Alioto T."/>
            <person name="Gomez Garrido J."/>
        </authorList>
    </citation>
    <scope>NUCLEOTIDE SEQUENCE</scope>
    <source>
        <strain evidence="8">A484AB</strain>
    </source>
</reference>
<comment type="subcellular location">
    <subcellularLocation>
        <location evidence="1">Secreted</location>
    </subcellularLocation>
</comment>
<protein>
    <submittedName>
        <fullName evidence="8">Peroxidasin homolog</fullName>
    </submittedName>
</protein>
<accession>A0A6S7H855</accession>
<dbReference type="Gene3D" id="2.60.120.970">
    <property type="match status" value="1"/>
</dbReference>
<feature type="region of interest" description="Disordered" evidence="5">
    <location>
        <begin position="244"/>
        <end position="273"/>
    </location>
</feature>
<dbReference type="GO" id="GO:0005576">
    <property type="term" value="C:extracellular region"/>
    <property type="evidence" value="ECO:0007669"/>
    <property type="project" value="UniProtKB-SubCell"/>
</dbReference>
<sequence>VLTNTSVLSSSIFRITSLTYLMGNERYNFESSTFVNFDTAFLFKSLADGKTEVCNERFIMSFRQPAKHLLEFFPLRYISQSFFLCWCSVLSLKNMPGHATRSGRFDVLSANDTIKCSSNSDLSSALIFDVIACFEDRFNRDILQTEIFYITELLAEVNQELPGHVHAACNDLSCAITIILRADYMLGYYHMSHDKLFIEIYLSVGCNLKFRQCQVTKHCHRLFQKSQNLYIIARSIRSSTEILEEHSNKDRNTRNHVTETTTTGSRKLPNASQSGVSAITPAISDIKLSSSYYSVVVSDNLKKGDKVFDLPILSPKAAQHIVYNISGINQYFSIHEYVGTLTLKRDLSELKLLKNSSRKLEFIVVVRLRGSATIATSATIHVTVIPAFSGDIFDHLVEKTKTENVINNKRRKNTRSEFAFHRFFRQLSPTAQNISKAEMKFDKIIKGLRESVVDEFTDQRLQTGGPIITNLSPISLASHDKLAELINATHCVIPKANCSDQDFHSKYRTFDGTCNNLQHPLWGAASVPFNRIIKAKYWDTEGFGEPHGFPGQLLAPPLPSPHLISKRYVKHRKPGNRGGTFSHMMMQWGQFLDHDITFTAESEGSEHCALPRCDGSREDYEYPCYPIMYPKPNRDCTMFTRSAAACQTDPTNIKNREQLNLITSYIDGSQIYGSSLEQANKLRDFTQEYSGFLKVNPTTHLMPALKETLNPPLNLCHFSGGCFAAGDLRANEQIVLASMHTLWVHEHNRVARILKYINQHWDSERIFQEARKIVIAELQHITYHEYLTKFLGKDAIPAYRGYKENVDATIYNAFATSAFRAGHSMVRPAFSRLDENFEPIGEDVPLLKAFFNNTLIQENGYTPFILGLLGNVSETINRGMAEGLTKHLFQQPGSEHGFDLAALNIQRGRDHGLPGYGAWRRECGMQEAIFFEETEYEITSGKARNILDELYGAVEHSDLWVAGLAEDHVPGAMVGPTFHCILKRQFTRSRDADRFWYERPEVFTSEQLAELKKVSLSRVICDNLYSVVSVQPDAFLAATGENQRVECYFGLPFMNMSKWKEERCSDCVMAEDPGSWSDWVYTKKTSTGSWAVADHQKLCHNHTTIRIKCATTDDKEVETTGEHFECDKDLGFFCRNIELDGTTCSNYKFRLRCSATDKIAPRSKPQSTGVPTKYIENTYECRPEFKARYPQLRTLQAEVTQAVTISSRVVNNAGLEYLNLGRDGQEEKHRFLIQFDLGRARGRLLSATLQLFLVSAGNKEDNLQHTLEVYPITSTEWHESNTTSVVPWNKDYLGIDEDVDKSSVAKSGPIQSRDQEKWININVLTSVYKWKSSTRRRDNYGFMIKLANEDQALSLLRFASNAHANTSIHPKLHVCLLVNIW</sequence>
<comment type="caution">
    <text evidence="8">The sequence shown here is derived from an EMBL/GenBank/DDBJ whole genome shotgun (WGS) entry which is preliminary data.</text>
</comment>
<evidence type="ECO:0000256" key="1">
    <source>
        <dbReference type="ARBA" id="ARBA00004613"/>
    </source>
</evidence>
<name>A0A6S7H855_PARCT</name>
<feature type="compositionally biased region" description="Basic and acidic residues" evidence="5">
    <location>
        <begin position="244"/>
        <end position="257"/>
    </location>
</feature>
<evidence type="ECO:0000256" key="4">
    <source>
        <dbReference type="ARBA" id="ARBA00023180"/>
    </source>
</evidence>
<evidence type="ECO:0000256" key="2">
    <source>
        <dbReference type="ARBA" id="ARBA00022525"/>
    </source>
</evidence>
<evidence type="ECO:0000259" key="6">
    <source>
        <dbReference type="Pfam" id="PF13330"/>
    </source>
</evidence>
<dbReference type="GO" id="GO:0020037">
    <property type="term" value="F:heme binding"/>
    <property type="evidence" value="ECO:0007669"/>
    <property type="project" value="InterPro"/>
</dbReference>
<dbReference type="PANTHER" id="PTHR11475:SF4">
    <property type="entry name" value="CHORION PEROXIDASE"/>
    <property type="match status" value="1"/>
</dbReference>
<evidence type="ECO:0000313" key="8">
    <source>
        <dbReference type="EMBL" id="CAB3999090.1"/>
    </source>
</evidence>
<feature type="domain" description="Carbohydrate-binding module family 96" evidence="7">
    <location>
        <begin position="1215"/>
        <end position="1366"/>
    </location>
</feature>
<feature type="non-terminal residue" evidence="8">
    <location>
        <position position="1381"/>
    </location>
</feature>
<dbReference type="Pfam" id="PF13330">
    <property type="entry name" value="Mucin2_WxxW"/>
    <property type="match status" value="1"/>
</dbReference>